<dbReference type="AlphaFoldDB" id="A0A927ID56"/>
<feature type="transmembrane region" description="Helical" evidence="5">
    <location>
        <begin position="199"/>
        <end position="223"/>
    </location>
</feature>
<dbReference type="HAMAP" id="MF_00445">
    <property type="entry name" value="NDH1_NuoN_1"/>
    <property type="match status" value="1"/>
</dbReference>
<dbReference type="InterPro" id="IPR010096">
    <property type="entry name" value="NADH-Q_OxRdtase_suN/2"/>
</dbReference>
<evidence type="ECO:0000256" key="5">
    <source>
        <dbReference type="HAMAP-Rule" id="MF_00445"/>
    </source>
</evidence>
<feature type="domain" description="NADH:quinone oxidoreductase/Mrp antiporter transmembrane" evidence="7">
    <location>
        <begin position="121"/>
        <end position="406"/>
    </location>
</feature>
<protein>
    <recommendedName>
        <fullName evidence="5">NADH-quinone oxidoreductase subunit N</fullName>
        <ecNumber evidence="5">7.1.1.-</ecNumber>
    </recommendedName>
    <alternativeName>
        <fullName evidence="5">NADH dehydrogenase I subunit N</fullName>
    </alternativeName>
    <alternativeName>
        <fullName evidence="5">NDH-1 subunit N</fullName>
    </alternativeName>
</protein>
<keyword evidence="5" id="KW-0874">Quinone</keyword>
<dbReference type="PANTHER" id="PTHR22773">
    <property type="entry name" value="NADH DEHYDROGENASE"/>
    <property type="match status" value="1"/>
</dbReference>
<dbReference type="Proteomes" id="UP000632289">
    <property type="component" value="Unassembled WGS sequence"/>
</dbReference>
<dbReference type="GO" id="GO:0042773">
    <property type="term" value="P:ATP synthesis coupled electron transport"/>
    <property type="evidence" value="ECO:0007669"/>
    <property type="project" value="InterPro"/>
</dbReference>
<comment type="catalytic activity">
    <reaction evidence="5">
        <text>a quinone + NADH + 5 H(+)(in) = a quinol + NAD(+) + 4 H(+)(out)</text>
        <dbReference type="Rhea" id="RHEA:57888"/>
        <dbReference type="ChEBI" id="CHEBI:15378"/>
        <dbReference type="ChEBI" id="CHEBI:24646"/>
        <dbReference type="ChEBI" id="CHEBI:57540"/>
        <dbReference type="ChEBI" id="CHEBI:57945"/>
        <dbReference type="ChEBI" id="CHEBI:132124"/>
    </reaction>
</comment>
<evidence type="ECO:0000256" key="4">
    <source>
        <dbReference type="ARBA" id="ARBA00023136"/>
    </source>
</evidence>
<sequence length="469" mass="47764">MAMDPLALAPELLLLLGAVLTLLTGSYLPRQRQWPARLIAALALVGSLAAAVVQAAGDDRMVYAHTYAVDGPTHTARVLVPLAALAVLALSVERTRGDRREAEFSVLVLLGSLGSVLLAGASDLLVLAVAYLLASFPLYALAGWARDARGAEAALKTYLLGALLGITLLLGVTLLYGLAGATDYAGLRDALGGAPRAALAVGVVALLAGLLFKAGAVPGHFWVPDAATGATVPAAAFLTTVPKIGGLIALARVLLAVPDSVVDWRLLVAAVATAGMTLGNLAAFGQRDPLRLLGYSTVGQAGYALMAVAVAGREDALRGLLFYLAAYALTNVGAFAVAAALPTRTTLGAYRGLGRHRPWTTAALAVCLLGLVGTPPTAVFVGKLTVFSATWDGGLAWLVVVAALNTVASLFYYLRWLAPALTPGPPETAPVEDARPWASTTAVGAAAATVALGVAAGPVLAVLPDGLLR</sequence>
<feature type="transmembrane region" description="Helical" evidence="5">
    <location>
        <begin position="394"/>
        <end position="414"/>
    </location>
</feature>
<comment type="similarity">
    <text evidence="5">Belongs to the complex I subunit 2 family.</text>
</comment>
<feature type="transmembrane region" description="Helical" evidence="5">
    <location>
        <begin position="442"/>
        <end position="463"/>
    </location>
</feature>
<keyword evidence="5" id="KW-1003">Cell membrane</keyword>
<reference evidence="8" key="1">
    <citation type="submission" date="2020-09" db="EMBL/GenBank/DDBJ databases">
        <title>Secondary metabolite and genome analysis of marine Streptomyces chumphonensis KK1-2T.</title>
        <authorList>
            <person name="Phongsopitanun W."/>
            <person name="Kanchanasin P."/>
            <person name="Pittayakhajonwut P."/>
            <person name="Suwanborirux K."/>
            <person name="Tanasupawat S."/>
        </authorList>
    </citation>
    <scope>NUCLEOTIDE SEQUENCE</scope>
    <source>
        <strain evidence="8">KK1-2</strain>
    </source>
</reference>
<feature type="transmembrane region" description="Helical" evidence="5">
    <location>
        <begin position="76"/>
        <end position="92"/>
    </location>
</feature>
<evidence type="ECO:0000256" key="1">
    <source>
        <dbReference type="ARBA" id="ARBA00004127"/>
    </source>
</evidence>
<keyword evidence="5" id="KW-0813">Transport</keyword>
<keyword evidence="5" id="KW-1278">Translocase</keyword>
<keyword evidence="3 5" id="KW-1133">Transmembrane helix</keyword>
<feature type="transmembrane region" description="Helical" evidence="5">
    <location>
        <begin position="264"/>
        <end position="285"/>
    </location>
</feature>
<dbReference type="EMBL" id="JACXYU010000006">
    <property type="protein sequence ID" value="MBD3932747.1"/>
    <property type="molecule type" value="Genomic_DNA"/>
</dbReference>
<comment type="caution">
    <text evidence="8">The sequence shown here is derived from an EMBL/GenBank/DDBJ whole genome shotgun (WGS) entry which is preliminary data.</text>
</comment>
<evidence type="ECO:0000256" key="6">
    <source>
        <dbReference type="RuleBase" id="RU000320"/>
    </source>
</evidence>
<evidence type="ECO:0000313" key="8">
    <source>
        <dbReference type="EMBL" id="MBD3932747.1"/>
    </source>
</evidence>
<keyword evidence="5" id="KW-0520">NAD</keyword>
<dbReference type="GO" id="GO:0050136">
    <property type="term" value="F:NADH dehydrogenase (quinone) (non-electrogenic) activity"/>
    <property type="evidence" value="ECO:0007669"/>
    <property type="project" value="UniProtKB-UniRule"/>
</dbReference>
<dbReference type="RefSeq" id="WP_191210036.1">
    <property type="nucleotide sequence ID" value="NZ_BAABKL010000014.1"/>
</dbReference>
<feature type="transmembrane region" description="Helical" evidence="5">
    <location>
        <begin position="362"/>
        <end position="382"/>
    </location>
</feature>
<evidence type="ECO:0000256" key="3">
    <source>
        <dbReference type="ARBA" id="ARBA00022989"/>
    </source>
</evidence>
<feature type="transmembrane region" description="Helical" evidence="5">
    <location>
        <begin position="12"/>
        <end position="29"/>
    </location>
</feature>
<evidence type="ECO:0000313" key="9">
    <source>
        <dbReference type="Proteomes" id="UP000632289"/>
    </source>
</evidence>
<feature type="transmembrane region" description="Helical" evidence="5">
    <location>
        <begin position="157"/>
        <end position="179"/>
    </location>
</feature>
<evidence type="ECO:0000259" key="7">
    <source>
        <dbReference type="Pfam" id="PF00361"/>
    </source>
</evidence>
<comment type="subunit">
    <text evidence="5">NDH-1 is composed of 14 different subunits. Subunits NuoA, H, J, K, L, M, N constitute the membrane sector of the complex.</text>
</comment>
<name>A0A927ID56_9ACTN</name>
<dbReference type="GO" id="GO:0008137">
    <property type="term" value="F:NADH dehydrogenase (ubiquinone) activity"/>
    <property type="evidence" value="ECO:0007669"/>
    <property type="project" value="InterPro"/>
</dbReference>
<comment type="function">
    <text evidence="5">NDH-1 shuttles electrons from NADH, via FMN and iron-sulfur (Fe-S) centers, to quinones in the respiratory chain. The immediate electron acceptor for the enzyme in this species is believed to be a menaquinone. Couples the redox reaction to proton translocation (for every two electrons transferred, four hydrogen ions are translocated across the cytoplasmic membrane), and thus conserves the redox energy in a proton gradient.</text>
</comment>
<organism evidence="8 9">
    <name type="scientific">Streptomyces chumphonensis</name>
    <dbReference type="NCBI Taxonomy" id="1214925"/>
    <lineage>
        <taxon>Bacteria</taxon>
        <taxon>Bacillati</taxon>
        <taxon>Actinomycetota</taxon>
        <taxon>Actinomycetes</taxon>
        <taxon>Kitasatosporales</taxon>
        <taxon>Streptomycetaceae</taxon>
        <taxon>Streptomyces</taxon>
    </lineage>
</organism>
<keyword evidence="9" id="KW-1185">Reference proteome</keyword>
<accession>A0A927ID56</accession>
<dbReference type="GO" id="GO:0048038">
    <property type="term" value="F:quinone binding"/>
    <property type="evidence" value="ECO:0007669"/>
    <property type="project" value="UniProtKB-KW"/>
</dbReference>
<feature type="transmembrane region" description="Helical" evidence="5">
    <location>
        <begin position="128"/>
        <end position="145"/>
    </location>
</feature>
<evidence type="ECO:0000256" key="2">
    <source>
        <dbReference type="ARBA" id="ARBA00022692"/>
    </source>
</evidence>
<feature type="transmembrane region" description="Helical" evidence="5">
    <location>
        <begin position="322"/>
        <end position="341"/>
    </location>
</feature>
<feature type="transmembrane region" description="Helical" evidence="5">
    <location>
        <begin position="235"/>
        <end position="258"/>
    </location>
</feature>
<dbReference type="Pfam" id="PF00361">
    <property type="entry name" value="Proton_antipo_M"/>
    <property type="match status" value="1"/>
</dbReference>
<keyword evidence="4 5" id="KW-0472">Membrane</keyword>
<proteinExistence type="inferred from homology"/>
<dbReference type="InterPro" id="IPR001750">
    <property type="entry name" value="ND/Mrp_TM"/>
</dbReference>
<dbReference type="GO" id="GO:0005886">
    <property type="term" value="C:plasma membrane"/>
    <property type="evidence" value="ECO:0007669"/>
    <property type="project" value="UniProtKB-SubCell"/>
</dbReference>
<dbReference type="EC" id="7.1.1.-" evidence="5"/>
<comment type="subcellular location">
    <subcellularLocation>
        <location evidence="5">Cell membrane</location>
        <topology evidence="5">Multi-pass membrane protein</topology>
    </subcellularLocation>
    <subcellularLocation>
        <location evidence="1">Endomembrane system</location>
        <topology evidence="1">Multi-pass membrane protein</topology>
    </subcellularLocation>
    <subcellularLocation>
        <location evidence="6">Membrane</location>
        <topology evidence="6">Multi-pass membrane protein</topology>
    </subcellularLocation>
</comment>
<feature type="transmembrane region" description="Helical" evidence="5">
    <location>
        <begin position="36"/>
        <end position="56"/>
    </location>
</feature>
<gene>
    <name evidence="5" type="primary">nuoN</name>
    <name evidence="8" type="ORF">IF129_14440</name>
</gene>
<keyword evidence="2 5" id="KW-0812">Transmembrane</keyword>
<dbReference type="GO" id="GO:0012505">
    <property type="term" value="C:endomembrane system"/>
    <property type="evidence" value="ECO:0007669"/>
    <property type="project" value="UniProtKB-SubCell"/>
</dbReference>
<feature type="transmembrane region" description="Helical" evidence="5">
    <location>
        <begin position="104"/>
        <end position="122"/>
    </location>
</feature>